<dbReference type="SUPFAM" id="SSF63562">
    <property type="entry name" value="RPB6/omega subunit-like"/>
    <property type="match status" value="1"/>
</dbReference>
<dbReference type="AlphaFoldDB" id="A0A6J6H817"/>
<sequence length="113" mass="12518">MSRQNDSMIHPHIEGLLDRVDSKFSLVTLASYRARQINSYFNQLGEGLGHMVPPQVSSVARKPLSIAFEEIAADKIVKVERLPYDEMEADAAELFGEIEEDADVADAPEADAE</sequence>
<dbReference type="InterPro" id="IPR006110">
    <property type="entry name" value="Pol_omega/Rpo6/RPB6"/>
</dbReference>
<dbReference type="EC" id="2.7.7.6" evidence="2"/>
<evidence type="ECO:0000256" key="1">
    <source>
        <dbReference type="ARBA" id="ARBA00006711"/>
    </source>
</evidence>
<comment type="similarity">
    <text evidence="1">Belongs to the RNA polymerase subunit omega family.</text>
</comment>
<dbReference type="PANTHER" id="PTHR34476">
    <property type="entry name" value="DNA-DIRECTED RNA POLYMERASE SUBUNIT OMEGA"/>
    <property type="match status" value="1"/>
</dbReference>
<keyword evidence="6" id="KW-0804">Transcription</keyword>
<evidence type="ECO:0000256" key="4">
    <source>
        <dbReference type="ARBA" id="ARBA00022679"/>
    </source>
</evidence>
<dbReference type="GO" id="GO:0003899">
    <property type="term" value="F:DNA-directed RNA polymerase activity"/>
    <property type="evidence" value="ECO:0007669"/>
    <property type="project" value="UniProtKB-EC"/>
</dbReference>
<comment type="catalytic activity">
    <reaction evidence="7">
        <text>RNA(n) + a ribonucleoside 5'-triphosphate = RNA(n+1) + diphosphate</text>
        <dbReference type="Rhea" id="RHEA:21248"/>
        <dbReference type="Rhea" id="RHEA-COMP:14527"/>
        <dbReference type="Rhea" id="RHEA-COMP:17342"/>
        <dbReference type="ChEBI" id="CHEBI:33019"/>
        <dbReference type="ChEBI" id="CHEBI:61557"/>
        <dbReference type="ChEBI" id="CHEBI:140395"/>
        <dbReference type="EC" id="2.7.7.6"/>
    </reaction>
</comment>
<dbReference type="NCBIfam" id="TIGR00690">
    <property type="entry name" value="rpoZ"/>
    <property type="match status" value="1"/>
</dbReference>
<dbReference type="EMBL" id="CAEZUL010000010">
    <property type="protein sequence ID" value="CAB4591576.1"/>
    <property type="molecule type" value="Genomic_DNA"/>
</dbReference>
<evidence type="ECO:0000256" key="7">
    <source>
        <dbReference type="ARBA" id="ARBA00048552"/>
    </source>
</evidence>
<dbReference type="PANTHER" id="PTHR34476:SF1">
    <property type="entry name" value="DNA-DIRECTED RNA POLYMERASE SUBUNIT OMEGA"/>
    <property type="match status" value="1"/>
</dbReference>
<dbReference type="GO" id="GO:0006351">
    <property type="term" value="P:DNA-templated transcription"/>
    <property type="evidence" value="ECO:0007669"/>
    <property type="project" value="InterPro"/>
</dbReference>
<dbReference type="InterPro" id="IPR036161">
    <property type="entry name" value="RPB6/omega-like_sf"/>
</dbReference>
<evidence type="ECO:0000256" key="2">
    <source>
        <dbReference type="ARBA" id="ARBA00012418"/>
    </source>
</evidence>
<dbReference type="Pfam" id="PF01192">
    <property type="entry name" value="RNA_pol_Rpb6"/>
    <property type="match status" value="1"/>
</dbReference>
<protein>
    <recommendedName>
        <fullName evidence="2">DNA-directed RNA polymerase</fullName>
        <ecNumber evidence="2">2.7.7.6</ecNumber>
    </recommendedName>
</protein>
<dbReference type="EMBL" id="CAEZUZ010000018">
    <property type="protein sequence ID" value="CAB4609822.1"/>
    <property type="molecule type" value="Genomic_DNA"/>
</dbReference>
<gene>
    <name evidence="8" type="ORF">UFOPK1808_00186</name>
    <name evidence="9" type="ORF">UFOPK1889_00213</name>
</gene>
<dbReference type="InterPro" id="IPR003716">
    <property type="entry name" value="DNA-dir_RNA_pol_omega"/>
</dbReference>
<keyword evidence="5" id="KW-0548">Nucleotidyltransferase</keyword>
<reference evidence="9" key="1">
    <citation type="submission" date="2020-05" db="EMBL/GenBank/DDBJ databases">
        <authorList>
            <person name="Chiriac C."/>
            <person name="Salcher M."/>
            <person name="Ghai R."/>
            <person name="Kavagutti S V."/>
        </authorList>
    </citation>
    <scope>NUCLEOTIDE SEQUENCE</scope>
</reference>
<dbReference type="GO" id="GO:0000428">
    <property type="term" value="C:DNA-directed RNA polymerase complex"/>
    <property type="evidence" value="ECO:0007669"/>
    <property type="project" value="UniProtKB-KW"/>
</dbReference>
<evidence type="ECO:0000256" key="5">
    <source>
        <dbReference type="ARBA" id="ARBA00022695"/>
    </source>
</evidence>
<evidence type="ECO:0000313" key="8">
    <source>
        <dbReference type="EMBL" id="CAB4591576.1"/>
    </source>
</evidence>
<dbReference type="HAMAP" id="MF_00366">
    <property type="entry name" value="RNApol_bact_RpoZ"/>
    <property type="match status" value="1"/>
</dbReference>
<organism evidence="9">
    <name type="scientific">freshwater metagenome</name>
    <dbReference type="NCBI Taxonomy" id="449393"/>
    <lineage>
        <taxon>unclassified sequences</taxon>
        <taxon>metagenomes</taxon>
        <taxon>ecological metagenomes</taxon>
    </lineage>
</organism>
<dbReference type="GO" id="GO:0003677">
    <property type="term" value="F:DNA binding"/>
    <property type="evidence" value="ECO:0007669"/>
    <property type="project" value="InterPro"/>
</dbReference>
<evidence type="ECO:0000313" key="9">
    <source>
        <dbReference type="EMBL" id="CAB4609822.1"/>
    </source>
</evidence>
<keyword evidence="4" id="KW-0808">Transferase</keyword>
<accession>A0A6J6H817</accession>
<proteinExistence type="inferred from homology"/>
<name>A0A6J6H817_9ZZZZ</name>
<evidence type="ECO:0000256" key="3">
    <source>
        <dbReference type="ARBA" id="ARBA00022478"/>
    </source>
</evidence>
<keyword evidence="3" id="KW-0240">DNA-directed RNA polymerase</keyword>
<dbReference type="SMART" id="SM01409">
    <property type="entry name" value="RNA_pol_Rpb6"/>
    <property type="match status" value="1"/>
</dbReference>
<dbReference type="Gene3D" id="3.90.940.10">
    <property type="match status" value="1"/>
</dbReference>
<evidence type="ECO:0000256" key="6">
    <source>
        <dbReference type="ARBA" id="ARBA00023163"/>
    </source>
</evidence>